<name>A0A0F2LXT4_SPOSC</name>
<feature type="region of interest" description="Disordered" evidence="3">
    <location>
        <begin position="512"/>
        <end position="557"/>
    </location>
</feature>
<organism evidence="5 6">
    <name type="scientific">Sporothrix schenckii 1099-18</name>
    <dbReference type="NCBI Taxonomy" id="1397361"/>
    <lineage>
        <taxon>Eukaryota</taxon>
        <taxon>Fungi</taxon>
        <taxon>Dikarya</taxon>
        <taxon>Ascomycota</taxon>
        <taxon>Pezizomycotina</taxon>
        <taxon>Sordariomycetes</taxon>
        <taxon>Sordariomycetidae</taxon>
        <taxon>Ophiostomatales</taxon>
        <taxon>Ophiostomataceae</taxon>
        <taxon>Sporothrix</taxon>
    </lineage>
</organism>
<reference evidence="5 6" key="2">
    <citation type="journal article" date="2015" name="Eukaryot. Cell">
        <title>Asexual propagation of a virulent clone complex in a human and feline outbreak of sporotrichosis.</title>
        <authorList>
            <person name="Teixeira Mde M."/>
            <person name="Rodrigues A.M."/>
            <person name="Tsui C.K."/>
            <person name="de Almeida L.G."/>
            <person name="Van Diepeningen A.D."/>
            <person name="van den Ende B.G."/>
            <person name="Fernandes G.F."/>
            <person name="Kano R."/>
            <person name="Hamelin R.C."/>
            <person name="Lopes-Bezerra L.M."/>
            <person name="Vasconcelos A.T."/>
            <person name="de Hoog S."/>
            <person name="de Camargo Z.P."/>
            <person name="Felipe M.S."/>
        </authorList>
    </citation>
    <scope>NUCLEOTIDE SEQUENCE [LARGE SCALE GENOMIC DNA]</scope>
    <source>
        <strain evidence="5 6">1099-18</strain>
    </source>
</reference>
<evidence type="ECO:0000256" key="3">
    <source>
        <dbReference type="SAM" id="MobiDB-lite"/>
    </source>
</evidence>
<dbReference type="SMART" id="SM00360">
    <property type="entry name" value="RRM"/>
    <property type="match status" value="2"/>
</dbReference>
<dbReference type="Proteomes" id="UP000033710">
    <property type="component" value="Unassembled WGS sequence"/>
</dbReference>
<dbReference type="GO" id="GO:0003729">
    <property type="term" value="F:mRNA binding"/>
    <property type="evidence" value="ECO:0007669"/>
    <property type="project" value="TreeGrafter"/>
</dbReference>
<evidence type="ECO:0000313" key="6">
    <source>
        <dbReference type="Proteomes" id="UP000033710"/>
    </source>
</evidence>
<dbReference type="InterPro" id="IPR050502">
    <property type="entry name" value="Euk_RNA-bind_prot"/>
</dbReference>
<feature type="domain" description="RRM" evidence="4">
    <location>
        <begin position="349"/>
        <end position="427"/>
    </location>
</feature>
<dbReference type="GO" id="GO:0005634">
    <property type="term" value="C:nucleus"/>
    <property type="evidence" value="ECO:0007669"/>
    <property type="project" value="TreeGrafter"/>
</dbReference>
<dbReference type="Pfam" id="PF00076">
    <property type="entry name" value="RRM_1"/>
    <property type="match status" value="2"/>
</dbReference>
<feature type="compositionally biased region" description="Polar residues" evidence="3">
    <location>
        <begin position="23"/>
        <end position="32"/>
    </location>
</feature>
<dbReference type="SUPFAM" id="SSF54928">
    <property type="entry name" value="RNA-binding domain, RBD"/>
    <property type="match status" value="2"/>
</dbReference>
<dbReference type="PROSITE" id="PS50102">
    <property type="entry name" value="RRM"/>
    <property type="match status" value="2"/>
</dbReference>
<dbReference type="InterPro" id="IPR012677">
    <property type="entry name" value="Nucleotide-bd_a/b_plait_sf"/>
</dbReference>
<keyword evidence="1 2" id="KW-0694">RNA-binding</keyword>
<dbReference type="FunFam" id="3.30.70.330:FF:000468">
    <property type="entry name" value="Related to single-stranded DNA-binding protein MSSP-1"/>
    <property type="match status" value="1"/>
</dbReference>
<dbReference type="RefSeq" id="XP_016584944.1">
    <property type="nucleotide sequence ID" value="XM_016729981.1"/>
</dbReference>
<dbReference type="InterPro" id="IPR035979">
    <property type="entry name" value="RBD_domain_sf"/>
</dbReference>
<evidence type="ECO:0000256" key="1">
    <source>
        <dbReference type="ARBA" id="ARBA00022884"/>
    </source>
</evidence>
<gene>
    <name evidence="5" type="ORF">SPSK_03140</name>
</gene>
<dbReference type="Gene3D" id="3.30.70.330">
    <property type="match status" value="2"/>
</dbReference>
<dbReference type="AlphaFoldDB" id="A0A0F2LXT4"/>
<evidence type="ECO:0000313" key="5">
    <source>
        <dbReference type="EMBL" id="KJR82268.1"/>
    </source>
</evidence>
<comment type="caution">
    <text evidence="5">The sequence shown here is derived from an EMBL/GenBank/DDBJ whole genome shotgun (WGS) entry which is preliminary data.</text>
</comment>
<dbReference type="GeneID" id="27665258"/>
<feature type="region of interest" description="Disordered" evidence="3">
    <location>
        <begin position="1"/>
        <end position="47"/>
    </location>
</feature>
<protein>
    <submittedName>
        <fullName evidence="5">RNA-binding protein</fullName>
    </submittedName>
</protein>
<feature type="compositionally biased region" description="Polar residues" evidence="3">
    <location>
        <begin position="1"/>
        <end position="16"/>
    </location>
</feature>
<dbReference type="VEuPathDB" id="FungiDB:SPSK_03140"/>
<proteinExistence type="predicted"/>
<evidence type="ECO:0000259" key="4">
    <source>
        <dbReference type="PROSITE" id="PS50102"/>
    </source>
</evidence>
<dbReference type="InterPro" id="IPR000504">
    <property type="entry name" value="RRM_dom"/>
</dbReference>
<feature type="domain" description="RRM" evidence="4">
    <location>
        <begin position="261"/>
        <end position="334"/>
    </location>
</feature>
<sequence>MTGFQQNTDTGMQNRRSGVASGYVNNTGSQTDVGLHPHQGAALGSGIQAPDDGLSAMMGQFSALNLPTSGLGQPGPTMHSLPPGAFVNGPNGSIVFATPYPGSIHPLLADHGYGAAAYPMQYPSGGYAQTYGHGAMMPFTPGRPMAYGDRIPRELPVLENRRGSYSTSATESAPATPFFGHAVERLSGGTRVASLERSSYTTLSPREAGSFGNASMKVVPDPDVERLLMQEPPIPKAVPAVWTDHVKSLEQCLENRIQGNRNVYIRGLHPTTDDGLLLKYTERFGDVEQSKAIIDTATGACKGFGFAKFKDVKDSEKCIRGFYRRGYEVGFARESFNARLKAEGDESSTNLYISNLPKDINESTLSQIFEPFHIVSSKILRDTMGNSRGVGFARFESRDICEQVIKNFHGMTIGQDHFNMQVRYADTPSQKELKRITSERRQYRTNEYNIGAYGTHAVGINPSIYAPAPWSRRSQGTSGLSHTLVRHSSNPAISSNYSNGGQNTGALLRKATTDTDAASSVDGSGDEGATVVERSIAAEEGSPTPKAALKKEAITAA</sequence>
<accession>A0A0F2LXT4</accession>
<reference evidence="5 6" key="1">
    <citation type="journal article" date="2014" name="BMC Genomics">
        <title>Comparative genomics of the major fungal agents of human and animal Sporotrichosis: Sporothrix schenckii and Sporothrix brasiliensis.</title>
        <authorList>
            <person name="Teixeira M.M."/>
            <person name="de Almeida L.G."/>
            <person name="Kubitschek-Barreira P."/>
            <person name="Alves F.L."/>
            <person name="Kioshima E.S."/>
            <person name="Abadio A.K."/>
            <person name="Fernandes L."/>
            <person name="Derengowski L.S."/>
            <person name="Ferreira K.S."/>
            <person name="Souza R.C."/>
            <person name="Ruiz J.C."/>
            <person name="de Andrade N.C."/>
            <person name="Paes H.C."/>
            <person name="Nicola A.M."/>
            <person name="Albuquerque P."/>
            <person name="Gerber A.L."/>
            <person name="Martins V.P."/>
            <person name="Peconick L.D."/>
            <person name="Neto A.V."/>
            <person name="Chaucanez C.B."/>
            <person name="Silva P.A."/>
            <person name="Cunha O.L."/>
            <person name="de Oliveira F.F."/>
            <person name="dos Santos T.C."/>
            <person name="Barros A.L."/>
            <person name="Soares M.A."/>
            <person name="de Oliveira L.M."/>
            <person name="Marini M.M."/>
            <person name="Villalobos-Duno H."/>
            <person name="Cunha M.M."/>
            <person name="de Hoog S."/>
            <person name="da Silveira J.F."/>
            <person name="Henrissat B."/>
            <person name="Nino-Vega G.A."/>
            <person name="Cisalpino P.S."/>
            <person name="Mora-Montes H.M."/>
            <person name="Almeida S.R."/>
            <person name="Stajich J.E."/>
            <person name="Lopes-Bezerra L.M."/>
            <person name="Vasconcelos A.T."/>
            <person name="Felipe M.S."/>
        </authorList>
    </citation>
    <scope>NUCLEOTIDE SEQUENCE [LARGE SCALE GENOMIC DNA]</scope>
    <source>
        <strain evidence="5 6">1099-18</strain>
    </source>
</reference>
<evidence type="ECO:0000256" key="2">
    <source>
        <dbReference type="PROSITE-ProRule" id="PRU00176"/>
    </source>
</evidence>
<dbReference type="KEGG" id="ssck:SPSK_03140"/>
<dbReference type="PANTHER" id="PTHR48025:SF1">
    <property type="entry name" value="RRM DOMAIN-CONTAINING PROTEIN"/>
    <property type="match status" value="1"/>
</dbReference>
<dbReference type="EMBL" id="AXCR01000010">
    <property type="protein sequence ID" value="KJR82268.1"/>
    <property type="molecule type" value="Genomic_DNA"/>
</dbReference>
<dbReference type="PANTHER" id="PTHR48025">
    <property type="entry name" value="OS02G0815200 PROTEIN"/>
    <property type="match status" value="1"/>
</dbReference>
<dbReference type="OrthoDB" id="271725at2759"/>